<reference evidence="3" key="1">
    <citation type="journal article" date="2020" name="Stud. Mycol.">
        <title>101 Dothideomycetes genomes: a test case for predicting lifestyles and emergence of pathogens.</title>
        <authorList>
            <person name="Haridas S."/>
            <person name="Albert R."/>
            <person name="Binder M."/>
            <person name="Bloem J."/>
            <person name="Labutti K."/>
            <person name="Salamov A."/>
            <person name="Andreopoulos B."/>
            <person name="Baker S."/>
            <person name="Barry K."/>
            <person name="Bills G."/>
            <person name="Bluhm B."/>
            <person name="Cannon C."/>
            <person name="Castanera R."/>
            <person name="Culley D."/>
            <person name="Daum C."/>
            <person name="Ezra D."/>
            <person name="Gonzalez J."/>
            <person name="Henrissat B."/>
            <person name="Kuo A."/>
            <person name="Liang C."/>
            <person name="Lipzen A."/>
            <person name="Lutzoni F."/>
            <person name="Magnuson J."/>
            <person name="Mondo S."/>
            <person name="Nolan M."/>
            <person name="Ohm R."/>
            <person name="Pangilinan J."/>
            <person name="Park H.-J."/>
            <person name="Ramirez L."/>
            <person name="Alfaro M."/>
            <person name="Sun H."/>
            <person name="Tritt A."/>
            <person name="Yoshinaga Y."/>
            <person name="Zwiers L.-H."/>
            <person name="Turgeon B."/>
            <person name="Goodwin S."/>
            <person name="Spatafora J."/>
            <person name="Crous P."/>
            <person name="Grigoriev I."/>
        </authorList>
    </citation>
    <scope>NUCLEOTIDE SEQUENCE</scope>
    <source>
        <strain evidence="3">CBS 690.94</strain>
    </source>
</reference>
<keyword evidence="2" id="KW-0732">Signal</keyword>
<proteinExistence type="predicted"/>
<dbReference type="Proteomes" id="UP000799764">
    <property type="component" value="Unassembled WGS sequence"/>
</dbReference>
<feature type="region of interest" description="Disordered" evidence="1">
    <location>
        <begin position="38"/>
        <end position="93"/>
    </location>
</feature>
<feature type="compositionally biased region" description="Pro residues" evidence="1">
    <location>
        <begin position="47"/>
        <end position="60"/>
    </location>
</feature>
<evidence type="ECO:0000256" key="1">
    <source>
        <dbReference type="SAM" id="MobiDB-lite"/>
    </source>
</evidence>
<name>A0A9P4PIN9_9PLEO</name>
<accession>A0A9P4PIN9</accession>
<feature type="compositionally biased region" description="Pro residues" evidence="1">
    <location>
        <begin position="83"/>
        <end position="93"/>
    </location>
</feature>
<keyword evidence="4" id="KW-1185">Reference proteome</keyword>
<protein>
    <submittedName>
        <fullName evidence="3">Uncharacterized protein</fullName>
    </submittedName>
</protein>
<evidence type="ECO:0000256" key="2">
    <source>
        <dbReference type="SAM" id="SignalP"/>
    </source>
</evidence>
<evidence type="ECO:0000313" key="4">
    <source>
        <dbReference type="Proteomes" id="UP000799764"/>
    </source>
</evidence>
<organism evidence="3 4">
    <name type="scientific">Karstenula rhodostoma CBS 690.94</name>
    <dbReference type="NCBI Taxonomy" id="1392251"/>
    <lineage>
        <taxon>Eukaryota</taxon>
        <taxon>Fungi</taxon>
        <taxon>Dikarya</taxon>
        <taxon>Ascomycota</taxon>
        <taxon>Pezizomycotina</taxon>
        <taxon>Dothideomycetes</taxon>
        <taxon>Pleosporomycetidae</taxon>
        <taxon>Pleosporales</taxon>
        <taxon>Massarineae</taxon>
        <taxon>Didymosphaeriaceae</taxon>
        <taxon>Karstenula</taxon>
    </lineage>
</organism>
<feature type="compositionally biased region" description="Low complexity" evidence="1">
    <location>
        <begin position="71"/>
        <end position="82"/>
    </location>
</feature>
<dbReference type="AlphaFoldDB" id="A0A9P4PIN9"/>
<dbReference type="EMBL" id="MU001502">
    <property type="protein sequence ID" value="KAF2443654.1"/>
    <property type="molecule type" value="Genomic_DNA"/>
</dbReference>
<gene>
    <name evidence="3" type="ORF">P171DRAFT_42147</name>
</gene>
<evidence type="ECO:0000313" key="3">
    <source>
        <dbReference type="EMBL" id="KAF2443654.1"/>
    </source>
</evidence>
<sequence>MLFHHILTPLLFTTTSLATSTRTRKPWGADILSSLYSPPSTSISTPPTSPPPPIAHPTPTTPLANRKYTRTLTSSRTVATPTTPAPPLPPARTPAPPPIDYGKIEQPRADAPEVVEKREESMSRVQQVSASVVSTAQPGTTILVYNEMRHGPAFWKTGAESRAVYVVLGLHGALYGRTRRSWCRCRVCGV</sequence>
<feature type="signal peptide" evidence="2">
    <location>
        <begin position="1"/>
        <end position="18"/>
    </location>
</feature>
<feature type="chain" id="PRO_5040334427" evidence="2">
    <location>
        <begin position="19"/>
        <end position="190"/>
    </location>
</feature>
<comment type="caution">
    <text evidence="3">The sequence shown here is derived from an EMBL/GenBank/DDBJ whole genome shotgun (WGS) entry which is preliminary data.</text>
</comment>